<dbReference type="InterPro" id="IPR007215">
    <property type="entry name" value="Sulphur_relay_TusB/DsrH"/>
</dbReference>
<organism evidence="1 2">
    <name type="scientific">Glaciecola siphonariae</name>
    <dbReference type="NCBI Taxonomy" id="521012"/>
    <lineage>
        <taxon>Bacteria</taxon>
        <taxon>Pseudomonadati</taxon>
        <taxon>Pseudomonadota</taxon>
        <taxon>Gammaproteobacteria</taxon>
        <taxon>Alteromonadales</taxon>
        <taxon>Alteromonadaceae</taxon>
        <taxon>Glaciecola</taxon>
    </lineage>
</organism>
<accession>A0ABV9LUM8</accession>
<dbReference type="Gene3D" id="3.40.1260.10">
    <property type="entry name" value="DsrEFH-like"/>
    <property type="match status" value="1"/>
</dbReference>
<evidence type="ECO:0000313" key="2">
    <source>
        <dbReference type="Proteomes" id="UP001595897"/>
    </source>
</evidence>
<reference evidence="2" key="1">
    <citation type="journal article" date="2019" name="Int. J. Syst. Evol. Microbiol.">
        <title>The Global Catalogue of Microorganisms (GCM) 10K type strain sequencing project: providing services to taxonomists for standard genome sequencing and annotation.</title>
        <authorList>
            <consortium name="The Broad Institute Genomics Platform"/>
            <consortium name="The Broad Institute Genome Sequencing Center for Infectious Disease"/>
            <person name="Wu L."/>
            <person name="Ma J."/>
        </authorList>
    </citation>
    <scope>NUCLEOTIDE SEQUENCE [LARGE SCALE GENOMIC DNA]</scope>
    <source>
        <strain evidence="2">KACC 12507</strain>
    </source>
</reference>
<gene>
    <name evidence="1" type="ORF">ACFO4O_04085</name>
</gene>
<name>A0ABV9LUM8_9ALTE</name>
<comment type="caution">
    <text evidence="1">The sequence shown here is derived from an EMBL/GenBank/DDBJ whole genome shotgun (WGS) entry which is preliminary data.</text>
</comment>
<dbReference type="Pfam" id="PF04077">
    <property type="entry name" value="DsrH"/>
    <property type="match status" value="1"/>
</dbReference>
<dbReference type="Proteomes" id="UP001595897">
    <property type="component" value="Unassembled WGS sequence"/>
</dbReference>
<dbReference type="RefSeq" id="WP_382406087.1">
    <property type="nucleotide sequence ID" value="NZ_JBHSGU010000002.1"/>
</dbReference>
<sequence length="121" mass="13607">MLLQVFCNQFELLQPYVETHLQVYEDAKVQTNTAKTLSIVLLQDAVYLLPKTIAYISSLSHVNDADNLSIYVLEPDYLASGLAGQPSYVSCLGERENVEVINHTQWVDLCVKHQPIVSIQV</sequence>
<protein>
    <submittedName>
        <fullName evidence="1">DsrH/TusB family sulfur metabolism protein</fullName>
    </submittedName>
</protein>
<evidence type="ECO:0000313" key="1">
    <source>
        <dbReference type="EMBL" id="MFC4699338.1"/>
    </source>
</evidence>
<dbReference type="SUPFAM" id="SSF75169">
    <property type="entry name" value="DsrEFH-like"/>
    <property type="match status" value="1"/>
</dbReference>
<keyword evidence="2" id="KW-1185">Reference proteome</keyword>
<dbReference type="InterPro" id="IPR027396">
    <property type="entry name" value="DsrEFH-like"/>
</dbReference>
<proteinExistence type="predicted"/>
<dbReference type="EMBL" id="JBHSGU010000002">
    <property type="protein sequence ID" value="MFC4699338.1"/>
    <property type="molecule type" value="Genomic_DNA"/>
</dbReference>